<keyword evidence="4" id="KW-1003">Cell membrane</keyword>
<dbReference type="Pfam" id="PF00512">
    <property type="entry name" value="HisKA"/>
    <property type="match status" value="1"/>
</dbReference>
<evidence type="ECO:0000259" key="18">
    <source>
        <dbReference type="PROSITE" id="PS50885"/>
    </source>
</evidence>
<evidence type="ECO:0000256" key="2">
    <source>
        <dbReference type="ARBA" id="ARBA00004429"/>
    </source>
</evidence>
<organism evidence="19 20">
    <name type="scientific">Curvibacter cyanobacteriorum</name>
    <dbReference type="NCBI Taxonomy" id="3026422"/>
    <lineage>
        <taxon>Bacteria</taxon>
        <taxon>Pseudomonadati</taxon>
        <taxon>Pseudomonadota</taxon>
        <taxon>Betaproteobacteria</taxon>
        <taxon>Burkholderiales</taxon>
        <taxon>Comamonadaceae</taxon>
        <taxon>Curvibacter</taxon>
    </lineage>
</organism>
<feature type="compositionally biased region" description="Low complexity" evidence="15">
    <location>
        <begin position="104"/>
        <end position="125"/>
    </location>
</feature>
<evidence type="ECO:0000256" key="7">
    <source>
        <dbReference type="ARBA" id="ARBA00022679"/>
    </source>
</evidence>
<keyword evidence="6" id="KW-0597">Phosphoprotein</keyword>
<dbReference type="SUPFAM" id="SSF55874">
    <property type="entry name" value="ATPase domain of HSP90 chaperone/DNA topoisomerase II/histidine kinase"/>
    <property type="match status" value="1"/>
</dbReference>
<evidence type="ECO:0000313" key="19">
    <source>
        <dbReference type="EMBL" id="MDD0840532.1"/>
    </source>
</evidence>
<name>A0ABT5N601_9BURK</name>
<evidence type="ECO:0000256" key="14">
    <source>
        <dbReference type="ARBA" id="ARBA00023136"/>
    </source>
</evidence>
<protein>
    <recommendedName>
        <fullName evidence="3">histidine kinase</fullName>
        <ecNumber evidence="3">2.7.13.3</ecNumber>
    </recommendedName>
</protein>
<dbReference type="PROSITE" id="PS50885">
    <property type="entry name" value="HAMP"/>
    <property type="match status" value="1"/>
</dbReference>
<keyword evidence="5" id="KW-0997">Cell inner membrane</keyword>
<keyword evidence="14 16" id="KW-0472">Membrane</keyword>
<dbReference type="CDD" id="cd00075">
    <property type="entry name" value="HATPase"/>
    <property type="match status" value="1"/>
</dbReference>
<feature type="transmembrane region" description="Helical" evidence="16">
    <location>
        <begin position="51"/>
        <end position="71"/>
    </location>
</feature>
<evidence type="ECO:0000256" key="9">
    <source>
        <dbReference type="ARBA" id="ARBA00022741"/>
    </source>
</evidence>
<evidence type="ECO:0000256" key="6">
    <source>
        <dbReference type="ARBA" id="ARBA00022553"/>
    </source>
</evidence>
<dbReference type="InterPro" id="IPR003594">
    <property type="entry name" value="HATPase_dom"/>
</dbReference>
<dbReference type="Pfam" id="PF00672">
    <property type="entry name" value="HAMP"/>
    <property type="match status" value="1"/>
</dbReference>
<evidence type="ECO:0000256" key="8">
    <source>
        <dbReference type="ARBA" id="ARBA00022692"/>
    </source>
</evidence>
<dbReference type="InterPro" id="IPR036890">
    <property type="entry name" value="HATPase_C_sf"/>
</dbReference>
<dbReference type="GO" id="GO:0005524">
    <property type="term" value="F:ATP binding"/>
    <property type="evidence" value="ECO:0007669"/>
    <property type="project" value="UniProtKB-KW"/>
</dbReference>
<dbReference type="InterPro" id="IPR050980">
    <property type="entry name" value="2C_sensor_his_kinase"/>
</dbReference>
<dbReference type="CDD" id="cd06225">
    <property type="entry name" value="HAMP"/>
    <property type="match status" value="1"/>
</dbReference>
<feature type="domain" description="Histidine kinase" evidence="17">
    <location>
        <begin position="229"/>
        <end position="427"/>
    </location>
</feature>
<gene>
    <name evidence="19" type="ORF">PSQ40_18275</name>
</gene>
<dbReference type="SMART" id="SM00304">
    <property type="entry name" value="HAMP"/>
    <property type="match status" value="1"/>
</dbReference>
<evidence type="ECO:0000256" key="4">
    <source>
        <dbReference type="ARBA" id="ARBA00022475"/>
    </source>
</evidence>
<comment type="caution">
    <text evidence="19">The sequence shown here is derived from an EMBL/GenBank/DDBJ whole genome shotgun (WGS) entry which is preliminary data.</text>
</comment>
<accession>A0ABT5N601</accession>
<dbReference type="SMART" id="SM00387">
    <property type="entry name" value="HATPase_c"/>
    <property type="match status" value="1"/>
</dbReference>
<evidence type="ECO:0000256" key="11">
    <source>
        <dbReference type="ARBA" id="ARBA00022840"/>
    </source>
</evidence>
<evidence type="ECO:0000313" key="20">
    <source>
        <dbReference type="Proteomes" id="UP001528673"/>
    </source>
</evidence>
<feature type="region of interest" description="Disordered" evidence="15">
    <location>
        <begin position="82"/>
        <end position="143"/>
    </location>
</feature>
<keyword evidence="13" id="KW-0902">Two-component regulatory system</keyword>
<dbReference type="Gene3D" id="1.10.287.130">
    <property type="match status" value="1"/>
</dbReference>
<evidence type="ECO:0000256" key="5">
    <source>
        <dbReference type="ARBA" id="ARBA00022519"/>
    </source>
</evidence>
<dbReference type="PROSITE" id="PS50109">
    <property type="entry name" value="HIS_KIN"/>
    <property type="match status" value="1"/>
</dbReference>
<dbReference type="PANTHER" id="PTHR44936:SF5">
    <property type="entry name" value="SENSOR HISTIDINE KINASE ENVZ"/>
    <property type="match status" value="1"/>
</dbReference>
<dbReference type="Proteomes" id="UP001528673">
    <property type="component" value="Unassembled WGS sequence"/>
</dbReference>
<keyword evidence="8 16" id="KW-0812">Transmembrane</keyword>
<proteinExistence type="predicted"/>
<evidence type="ECO:0000256" key="16">
    <source>
        <dbReference type="SAM" id="Phobius"/>
    </source>
</evidence>
<evidence type="ECO:0000256" key="10">
    <source>
        <dbReference type="ARBA" id="ARBA00022777"/>
    </source>
</evidence>
<comment type="subcellular location">
    <subcellularLocation>
        <location evidence="2">Cell inner membrane</location>
        <topology evidence="2">Multi-pass membrane protein</topology>
    </subcellularLocation>
</comment>
<evidence type="ECO:0000256" key="12">
    <source>
        <dbReference type="ARBA" id="ARBA00022989"/>
    </source>
</evidence>
<dbReference type="PRINTS" id="PR00344">
    <property type="entry name" value="BCTRLSENSOR"/>
</dbReference>
<dbReference type="EMBL" id="JAQSIP010000010">
    <property type="protein sequence ID" value="MDD0840532.1"/>
    <property type="molecule type" value="Genomic_DNA"/>
</dbReference>
<dbReference type="Pfam" id="PF02518">
    <property type="entry name" value="HATPase_c"/>
    <property type="match status" value="1"/>
</dbReference>
<evidence type="ECO:0000256" key="1">
    <source>
        <dbReference type="ARBA" id="ARBA00000085"/>
    </source>
</evidence>
<reference evidence="19 20" key="1">
    <citation type="submission" date="2023-02" db="EMBL/GenBank/DDBJ databases">
        <title>Bacterial whole genomic sequence of Curvibacter sp. HBC61.</title>
        <authorList>
            <person name="Le V."/>
            <person name="Ko S.-R."/>
            <person name="Ahn C.-Y."/>
            <person name="Oh H.-M."/>
        </authorList>
    </citation>
    <scope>NUCLEOTIDE SEQUENCE [LARGE SCALE GENOMIC DNA]</scope>
    <source>
        <strain evidence="19 20">HBC61</strain>
    </source>
</reference>
<dbReference type="InterPro" id="IPR005467">
    <property type="entry name" value="His_kinase_dom"/>
</dbReference>
<dbReference type="InterPro" id="IPR036097">
    <property type="entry name" value="HisK_dim/P_sf"/>
</dbReference>
<keyword evidence="10" id="KW-0418">Kinase</keyword>
<feature type="compositionally biased region" description="Pro residues" evidence="15">
    <location>
        <begin position="127"/>
        <end position="141"/>
    </location>
</feature>
<evidence type="ECO:0000256" key="15">
    <source>
        <dbReference type="SAM" id="MobiDB-lite"/>
    </source>
</evidence>
<dbReference type="EC" id="2.7.13.3" evidence="3"/>
<dbReference type="InterPro" id="IPR003661">
    <property type="entry name" value="HisK_dim/P_dom"/>
</dbReference>
<dbReference type="InterPro" id="IPR003660">
    <property type="entry name" value="HAMP_dom"/>
</dbReference>
<evidence type="ECO:0000256" key="13">
    <source>
        <dbReference type="ARBA" id="ARBA00023012"/>
    </source>
</evidence>
<keyword evidence="7" id="KW-0808">Transferase</keyword>
<dbReference type="SMART" id="SM00388">
    <property type="entry name" value="HisKA"/>
    <property type="match status" value="1"/>
</dbReference>
<sequence>MATLTPRPAAARPTVGAWRSRWQAFWAHPRCRQAVRVLVERGLPKSLLGRLALLLFVAVLASHVLALTLMFEVHDLMGLGPPRPPEPAPGQAVTLRPGPPSAEAPALMGPPASAAAGAPPEWGPRQGPGPGPGPGPRPEGPAPGFHAGLVVDIGVRLLALMLAAWVGARWLSKPIDRLASAARELGQNIDRPPLPEDGTTECREASRVFNQMQARIRQQLEERDRFVAAVSHDLRTPLTRLRLRAESLADAEDRRQFGRDIVEMDEMITATLDHLRGVADPEPLVWLDVKALVDSLADDQQACGHWVPVHGRAGPLRVQASALRRCLGNLVGNAIRYGGQAEVFLWDTGDEVGIEVRDHGPGLPEAELERVMAPFYRVEGSRNRHHGGVGLGLSIARDIALRHQGSLQLRNAAGGGLLAVVVLPRLAPPS</sequence>
<evidence type="ECO:0000259" key="17">
    <source>
        <dbReference type="PROSITE" id="PS50109"/>
    </source>
</evidence>
<comment type="catalytic activity">
    <reaction evidence="1">
        <text>ATP + protein L-histidine = ADP + protein N-phospho-L-histidine.</text>
        <dbReference type="EC" id="2.7.13.3"/>
    </reaction>
</comment>
<evidence type="ECO:0000256" key="3">
    <source>
        <dbReference type="ARBA" id="ARBA00012438"/>
    </source>
</evidence>
<dbReference type="InterPro" id="IPR004358">
    <property type="entry name" value="Sig_transdc_His_kin-like_C"/>
</dbReference>
<keyword evidence="20" id="KW-1185">Reference proteome</keyword>
<feature type="domain" description="HAMP" evidence="18">
    <location>
        <begin position="169"/>
        <end position="221"/>
    </location>
</feature>
<keyword evidence="12 16" id="KW-1133">Transmembrane helix</keyword>
<dbReference type="PANTHER" id="PTHR44936">
    <property type="entry name" value="SENSOR PROTEIN CREC"/>
    <property type="match status" value="1"/>
</dbReference>
<dbReference type="SUPFAM" id="SSF47384">
    <property type="entry name" value="Homodimeric domain of signal transducing histidine kinase"/>
    <property type="match status" value="1"/>
</dbReference>
<dbReference type="Gene3D" id="3.30.565.10">
    <property type="entry name" value="Histidine kinase-like ATPase, C-terminal domain"/>
    <property type="match status" value="1"/>
</dbReference>
<keyword evidence="11 19" id="KW-0067">ATP-binding</keyword>
<keyword evidence="9" id="KW-0547">Nucleotide-binding</keyword>
<dbReference type="RefSeq" id="WP_273953321.1">
    <property type="nucleotide sequence ID" value="NZ_JAQSIP010000010.1"/>
</dbReference>
<dbReference type="CDD" id="cd00082">
    <property type="entry name" value="HisKA"/>
    <property type="match status" value="1"/>
</dbReference>